<feature type="domain" description="TonB-dependent receptor plug" evidence="7">
    <location>
        <begin position="55"/>
        <end position="165"/>
    </location>
</feature>
<feature type="chain" id="PRO_5004901041" evidence="5">
    <location>
        <begin position="30"/>
        <end position="1039"/>
    </location>
</feature>
<feature type="signal peptide" evidence="5">
    <location>
        <begin position="1"/>
        <end position="29"/>
    </location>
</feature>
<gene>
    <name evidence="8" type="ORF">DS2_07063</name>
</gene>
<reference evidence="8 9" key="1">
    <citation type="journal article" date="2014" name="Genome Announc.">
        <title>Draft Genome Sequence of the Agar-Degrading Bacterium Catenovulum sp. Strain DS-2, Isolated from Intestines of Haliotis diversicolor.</title>
        <authorList>
            <person name="Shan D."/>
            <person name="Li X."/>
            <person name="Gu Z."/>
            <person name="Wei G."/>
            <person name="Gao Z."/>
            <person name="Shao Z."/>
        </authorList>
    </citation>
    <scope>NUCLEOTIDE SEQUENCE [LARGE SCALE GENOMIC DNA]</scope>
    <source>
        <strain evidence="8 9">DS-2</strain>
    </source>
</reference>
<evidence type="ECO:0000256" key="4">
    <source>
        <dbReference type="RuleBase" id="RU003357"/>
    </source>
</evidence>
<evidence type="ECO:0000259" key="7">
    <source>
        <dbReference type="Pfam" id="PF07715"/>
    </source>
</evidence>
<dbReference type="InterPro" id="IPR000531">
    <property type="entry name" value="Beta-barrel_TonB"/>
</dbReference>
<dbReference type="EMBL" id="ARZY01000010">
    <property type="protein sequence ID" value="EWH10572.1"/>
    <property type="molecule type" value="Genomic_DNA"/>
</dbReference>
<comment type="subcellular location">
    <subcellularLocation>
        <location evidence="1 4">Cell outer membrane</location>
    </subcellularLocation>
</comment>
<dbReference type="Gene3D" id="2.40.170.20">
    <property type="entry name" value="TonB-dependent receptor, beta-barrel domain"/>
    <property type="match status" value="1"/>
</dbReference>
<keyword evidence="8" id="KW-0675">Receptor</keyword>
<keyword evidence="3" id="KW-0998">Cell outer membrane</keyword>
<keyword evidence="4" id="KW-0798">TonB box</keyword>
<dbReference type="InterPro" id="IPR037066">
    <property type="entry name" value="Plug_dom_sf"/>
</dbReference>
<evidence type="ECO:0000256" key="5">
    <source>
        <dbReference type="SAM" id="SignalP"/>
    </source>
</evidence>
<dbReference type="RefSeq" id="WP_035014002.1">
    <property type="nucleotide sequence ID" value="NZ_ARZY01000010.1"/>
</dbReference>
<dbReference type="OrthoDB" id="8727862at2"/>
<evidence type="ECO:0000313" key="8">
    <source>
        <dbReference type="EMBL" id="EWH10572.1"/>
    </source>
</evidence>
<dbReference type="PANTHER" id="PTHR40980">
    <property type="entry name" value="PLUG DOMAIN-CONTAINING PROTEIN"/>
    <property type="match status" value="1"/>
</dbReference>
<dbReference type="SUPFAM" id="SSF56935">
    <property type="entry name" value="Porins"/>
    <property type="match status" value="1"/>
</dbReference>
<dbReference type="Gene3D" id="2.170.130.10">
    <property type="entry name" value="TonB-dependent receptor, plug domain"/>
    <property type="match status" value="1"/>
</dbReference>
<dbReference type="InterPro" id="IPR012910">
    <property type="entry name" value="Plug_dom"/>
</dbReference>
<evidence type="ECO:0000256" key="1">
    <source>
        <dbReference type="ARBA" id="ARBA00004442"/>
    </source>
</evidence>
<comment type="similarity">
    <text evidence="4">Belongs to the TonB-dependent receptor family.</text>
</comment>
<evidence type="ECO:0000256" key="3">
    <source>
        <dbReference type="ARBA" id="ARBA00023237"/>
    </source>
</evidence>
<evidence type="ECO:0000259" key="6">
    <source>
        <dbReference type="Pfam" id="PF00593"/>
    </source>
</evidence>
<keyword evidence="5" id="KW-0732">Signal</keyword>
<protein>
    <submittedName>
        <fullName evidence="8">TonB-dependent receptor</fullName>
    </submittedName>
</protein>
<keyword evidence="9" id="KW-1185">Reference proteome</keyword>
<dbReference type="PANTHER" id="PTHR40980:SF3">
    <property type="entry name" value="TONB-DEPENDENT RECEPTOR-LIKE BETA-BARREL DOMAIN-CONTAINING PROTEIN"/>
    <property type="match status" value="1"/>
</dbReference>
<keyword evidence="2 4" id="KW-0472">Membrane</keyword>
<dbReference type="InterPro" id="IPR036942">
    <property type="entry name" value="Beta-barrel_TonB_sf"/>
</dbReference>
<dbReference type="InterPro" id="IPR010104">
    <property type="entry name" value="TonB_rcpt_bac"/>
</dbReference>
<dbReference type="PATRIC" id="fig|1328313.3.peg.1443"/>
<evidence type="ECO:0000256" key="2">
    <source>
        <dbReference type="ARBA" id="ARBA00023136"/>
    </source>
</evidence>
<dbReference type="AlphaFoldDB" id="W7QNQ6"/>
<feature type="domain" description="TonB-dependent receptor-like beta-barrel" evidence="6">
    <location>
        <begin position="430"/>
        <end position="1006"/>
    </location>
</feature>
<accession>W7QNQ6</accession>
<dbReference type="eggNOG" id="COG1629">
    <property type="taxonomic scope" value="Bacteria"/>
</dbReference>
<dbReference type="Pfam" id="PF00593">
    <property type="entry name" value="TonB_dep_Rec_b-barrel"/>
    <property type="match status" value="1"/>
</dbReference>
<dbReference type="GO" id="GO:0009279">
    <property type="term" value="C:cell outer membrane"/>
    <property type="evidence" value="ECO:0007669"/>
    <property type="project" value="UniProtKB-SubCell"/>
</dbReference>
<comment type="caution">
    <text evidence="8">The sequence shown here is derived from an EMBL/GenBank/DDBJ whole genome shotgun (WGS) entry which is preliminary data.</text>
</comment>
<dbReference type="Proteomes" id="UP000019276">
    <property type="component" value="Unassembled WGS sequence"/>
</dbReference>
<dbReference type="NCBIfam" id="TIGR01782">
    <property type="entry name" value="TonB-Xanth-Caul"/>
    <property type="match status" value="1"/>
</dbReference>
<proteinExistence type="inferred from homology"/>
<dbReference type="STRING" id="1328313.DS2_07063"/>
<name>W7QNQ6_9ALTE</name>
<evidence type="ECO:0000313" key="9">
    <source>
        <dbReference type="Proteomes" id="UP000019276"/>
    </source>
</evidence>
<organism evidence="8 9">
    <name type="scientific">Catenovulum agarivorans DS-2</name>
    <dbReference type="NCBI Taxonomy" id="1328313"/>
    <lineage>
        <taxon>Bacteria</taxon>
        <taxon>Pseudomonadati</taxon>
        <taxon>Pseudomonadota</taxon>
        <taxon>Gammaproteobacteria</taxon>
        <taxon>Alteromonadales</taxon>
        <taxon>Alteromonadaceae</taxon>
        <taxon>Catenovulum</taxon>
    </lineage>
</organism>
<dbReference type="Pfam" id="PF07715">
    <property type="entry name" value="Plug"/>
    <property type="match status" value="1"/>
</dbReference>
<sequence length="1039" mass="112706">MGQNKFKLSAVSTAMLAGLMAGHTSYANAQESQEIEETITVTGIRGSIMRAMDTKRESTGIVDAINAEDMGKFPDTNLAESLQRITGVSIDRTNGEGSKVTVRGFGPDFNVVTLNGRQMPAANLEATSASSSRSFDFANLASEGVAGVQIYKTARAENPTGGIGSVINLETHRPLNTPGFKLSVGAKGVLDQSVEGNSITPELSAIVSNSFFDDKVGVSLVGSYQKRKSAYSSAVTGNGWYTIKGHDGDWGTLPLDTYDDDGNLVEEQIAVINRPTEDEVYSVPRNLSYEFNNNTRERVNGQLTLQFRPTESVLATLDYTYAKNEVETNSTNISAWFNNAYDTSTPGSIVMTQGTDAVGSVVAPVLYTDLSGADAASGVASFGTYNENKSLGFNVEFAASDNLKFVVDVHSSEAEAGPADWRGSNNIIGLTQNDRIGATVDYSQDLPVLDIMYANGAEERDPSRMMSAGTSFRNAYMKAEIDQYQLKGTYTFDEGIVESINFGINSTESSNRSAFGNTQRDTWGGYGVKAKMDPSSADYDADYQMQDSYDDDIFYLDTVPDKFSDIPGSENPRLEKYIYKTDFLEVIDQIEAIALLNDESLGECGARLCAPSTFSEDRTVVEKQKAAYLQANLIFDIGAMPANLAMGVRYEETDVTSPAVVPNYTNIAWTGANEFSLSASGEPVASAQSGSYDNVLPAIDFDIEVFDDFIMRAAIGKSMTRPGYADIQGGRSVSQLARINGGTGTSGNPNLVPFESTNFDLSAEWYYGEGSYVSVGYYAKDVKNFIGQGSLTEAPFDVVHPFSGPNAAQALAALNISADDAGPNAGDLRQYYLDQGWIDADGNLTDPTDGYLPTDITFTVPSNEKEASLDGFEVAVQHLFGDSGFGTQINFTLVDGDVVYDNYNTNKGNQVDANGNEILDDDGNPIPKQNQFVLPGLSDSANFVGFYDKDGVQVRIAYNWRDTFLASTFTGDQKNPIYTEAYGQWDINVSFDVSENLTVFAEGINITDEYSRQHSRHENMVMNATQQAPRYNIGARYTF</sequence>